<dbReference type="EMBL" id="JBGUBD010000016">
    <property type="protein sequence ID" value="MFA9480133.1"/>
    <property type="molecule type" value="Genomic_DNA"/>
</dbReference>
<dbReference type="Pfam" id="PF02657">
    <property type="entry name" value="SufE"/>
    <property type="match status" value="1"/>
</dbReference>
<evidence type="ECO:0000256" key="1">
    <source>
        <dbReference type="ARBA" id="ARBA00010282"/>
    </source>
</evidence>
<organism evidence="3 4">
    <name type="scientific">Natronomicrosphaera hydrolytica</name>
    <dbReference type="NCBI Taxonomy" id="3242702"/>
    <lineage>
        <taxon>Bacteria</taxon>
        <taxon>Pseudomonadati</taxon>
        <taxon>Planctomycetota</taxon>
        <taxon>Phycisphaerae</taxon>
        <taxon>Phycisphaerales</taxon>
        <taxon>Phycisphaeraceae</taxon>
        <taxon>Natronomicrosphaera</taxon>
    </lineage>
</organism>
<dbReference type="PANTHER" id="PTHR43597:SF5">
    <property type="entry name" value="SUFE-LIKE PROTEIN 2, CHLOROPLASTIC"/>
    <property type="match status" value="1"/>
</dbReference>
<dbReference type="PANTHER" id="PTHR43597">
    <property type="entry name" value="SULFUR ACCEPTOR PROTEIN CSDE"/>
    <property type="match status" value="1"/>
</dbReference>
<name>A0ABV4U950_9BACT</name>
<gene>
    <name evidence="3" type="ORF">ACERK3_17820</name>
</gene>
<dbReference type="Gene3D" id="3.90.1010.10">
    <property type="match status" value="1"/>
</dbReference>
<accession>A0ABV4U950</accession>
<keyword evidence="4" id="KW-1185">Reference proteome</keyword>
<dbReference type="Proteomes" id="UP001575105">
    <property type="component" value="Unassembled WGS sequence"/>
</dbReference>
<dbReference type="RefSeq" id="WP_425347057.1">
    <property type="nucleotide sequence ID" value="NZ_JBGUBD010000016.1"/>
</dbReference>
<evidence type="ECO:0000313" key="4">
    <source>
        <dbReference type="Proteomes" id="UP001575105"/>
    </source>
</evidence>
<dbReference type="InterPro" id="IPR003808">
    <property type="entry name" value="Fe-S_metab-assoc_dom"/>
</dbReference>
<dbReference type="SUPFAM" id="SSF82649">
    <property type="entry name" value="SufE/NifU"/>
    <property type="match status" value="1"/>
</dbReference>
<reference evidence="3 4" key="1">
    <citation type="submission" date="2024-08" db="EMBL/GenBank/DDBJ databases">
        <title>Whole-genome sequencing of halo(alkali)philic microorganisms from hypersaline lakes.</title>
        <authorList>
            <person name="Sorokin D.Y."/>
            <person name="Merkel A.Y."/>
            <person name="Messina E."/>
            <person name="Yakimov M."/>
        </authorList>
    </citation>
    <scope>NUCLEOTIDE SEQUENCE [LARGE SCALE GENOMIC DNA]</scope>
    <source>
        <strain evidence="3 4">AB-hyl4</strain>
    </source>
</reference>
<proteinExistence type="inferred from homology"/>
<evidence type="ECO:0000259" key="2">
    <source>
        <dbReference type="Pfam" id="PF02657"/>
    </source>
</evidence>
<sequence>MNTTQHAEAEQLAEAFDLFEDWEDRYRFIIDLGKQLEPIDPTLKTEAHRVHGCQATVYMVPRIEKPAEGDAPIIHFLAEADAAIVNGLIAILTKIYSGQRASDILAFDIEGLLGRLGLEEHLSPTRRNGLHEMVKRIRATAQRADPSQA</sequence>
<comment type="caution">
    <text evidence="3">The sequence shown here is derived from an EMBL/GenBank/DDBJ whole genome shotgun (WGS) entry which is preliminary data.</text>
</comment>
<evidence type="ECO:0000313" key="3">
    <source>
        <dbReference type="EMBL" id="MFA9480133.1"/>
    </source>
</evidence>
<comment type="similarity">
    <text evidence="1">Belongs to the SufE family.</text>
</comment>
<protein>
    <submittedName>
        <fullName evidence="3">SufE family protein</fullName>
    </submittedName>
</protein>
<feature type="domain" description="Fe-S metabolism associated" evidence="2">
    <location>
        <begin position="14"/>
        <end position="139"/>
    </location>
</feature>